<dbReference type="PANTHER" id="PTHR43328">
    <property type="entry name" value="ACETYLTRANSFERASE-RELATED"/>
    <property type="match status" value="1"/>
</dbReference>
<gene>
    <name evidence="2" type="ORF">JFN87_29390</name>
</gene>
<keyword evidence="3" id="KW-1185">Reference proteome</keyword>
<dbReference type="Proteomes" id="UP000670475">
    <property type="component" value="Unassembled WGS sequence"/>
</dbReference>
<feature type="domain" description="N-acetyltransferase" evidence="1">
    <location>
        <begin position="3"/>
        <end position="158"/>
    </location>
</feature>
<evidence type="ECO:0000313" key="3">
    <source>
        <dbReference type="Proteomes" id="UP000670475"/>
    </source>
</evidence>
<evidence type="ECO:0000259" key="1">
    <source>
        <dbReference type="PROSITE" id="PS51186"/>
    </source>
</evidence>
<dbReference type="InterPro" id="IPR000182">
    <property type="entry name" value="GNAT_dom"/>
</dbReference>
<protein>
    <submittedName>
        <fullName evidence="2">GNAT family N-acetyltransferase</fullName>
    </submittedName>
</protein>
<dbReference type="RefSeq" id="WP_209344942.1">
    <property type="nucleotide sequence ID" value="NZ_JAGIQL010000201.1"/>
</dbReference>
<dbReference type="PANTHER" id="PTHR43328:SF1">
    <property type="entry name" value="N-ACETYLTRANSFERASE DOMAIN-CONTAINING PROTEIN"/>
    <property type="match status" value="1"/>
</dbReference>
<dbReference type="InterPro" id="IPR016181">
    <property type="entry name" value="Acyl_CoA_acyltransferase"/>
</dbReference>
<dbReference type="GO" id="GO:0016747">
    <property type="term" value="F:acyltransferase activity, transferring groups other than amino-acyl groups"/>
    <property type="evidence" value="ECO:0007669"/>
    <property type="project" value="InterPro"/>
</dbReference>
<dbReference type="PROSITE" id="PS51186">
    <property type="entry name" value="GNAT"/>
    <property type="match status" value="1"/>
</dbReference>
<organism evidence="2 3">
    <name type="scientific">Streptomyces montanisoli</name>
    <dbReference type="NCBI Taxonomy" id="2798581"/>
    <lineage>
        <taxon>Bacteria</taxon>
        <taxon>Bacillati</taxon>
        <taxon>Actinomycetota</taxon>
        <taxon>Actinomycetes</taxon>
        <taxon>Kitasatosporales</taxon>
        <taxon>Streptomycetaceae</taxon>
        <taxon>Streptomyces</taxon>
    </lineage>
</organism>
<dbReference type="Pfam" id="PF13302">
    <property type="entry name" value="Acetyltransf_3"/>
    <property type="match status" value="1"/>
</dbReference>
<dbReference type="EMBL" id="JAGIQL010000201">
    <property type="protein sequence ID" value="MBP0461542.1"/>
    <property type="molecule type" value="Genomic_DNA"/>
</dbReference>
<name>A0A940RXS8_9ACTN</name>
<reference evidence="2" key="1">
    <citation type="submission" date="2021-03" db="EMBL/GenBank/DDBJ databases">
        <title>Whole genome sequence of Streptomyces bomunensis MMS17-BM035.</title>
        <authorList>
            <person name="Lee J.H."/>
        </authorList>
    </citation>
    <scope>NUCLEOTIDE SEQUENCE</scope>
    <source>
        <strain evidence="2">MMS17-BM035</strain>
    </source>
</reference>
<accession>A0A940RXS8</accession>
<comment type="caution">
    <text evidence="2">The sequence shown here is derived from an EMBL/GenBank/DDBJ whole genome shotgun (WGS) entry which is preliminary data.</text>
</comment>
<dbReference type="AlphaFoldDB" id="A0A940RXS8"/>
<proteinExistence type="predicted"/>
<sequence length="161" mass="17864">MNVTLREVVDEDLPLFFAMMRDPEAVRMAAFTHEDPDDREHFDAHWSRIRAPGRTNVLRTVLVDGAVGGMTGLYGEPGEREVTYWIDRALWGRGVATRALRALLALVPDERPLYAHAAADNEGSLRVLRACGFEPTGEATEYAHGRAAPTRELHLTLRAGA</sequence>
<dbReference type="Gene3D" id="3.40.630.30">
    <property type="match status" value="1"/>
</dbReference>
<evidence type="ECO:0000313" key="2">
    <source>
        <dbReference type="EMBL" id="MBP0461542.1"/>
    </source>
</evidence>
<dbReference type="SUPFAM" id="SSF55729">
    <property type="entry name" value="Acyl-CoA N-acyltransferases (Nat)"/>
    <property type="match status" value="1"/>
</dbReference>